<feature type="transmembrane region" description="Helical" evidence="1">
    <location>
        <begin position="133"/>
        <end position="152"/>
    </location>
</feature>
<name>A0A8J7U4X6_9BACT</name>
<dbReference type="Proteomes" id="UP000664417">
    <property type="component" value="Unassembled WGS sequence"/>
</dbReference>
<keyword evidence="1" id="KW-1133">Transmembrane helix</keyword>
<dbReference type="AlphaFoldDB" id="A0A8J7U4X6"/>
<reference evidence="2" key="1">
    <citation type="submission" date="2021-03" db="EMBL/GenBank/DDBJ databases">
        <authorList>
            <person name="Wang G."/>
        </authorList>
    </citation>
    <scope>NUCLEOTIDE SEQUENCE</scope>
    <source>
        <strain evidence="2">KCTC 12899</strain>
    </source>
</reference>
<feature type="transmembrane region" description="Helical" evidence="1">
    <location>
        <begin position="21"/>
        <end position="39"/>
    </location>
</feature>
<evidence type="ECO:0000313" key="3">
    <source>
        <dbReference type="Proteomes" id="UP000664417"/>
    </source>
</evidence>
<protein>
    <submittedName>
        <fullName evidence="2">DUF3526 domain-containing protein</fullName>
    </submittedName>
</protein>
<evidence type="ECO:0000313" key="2">
    <source>
        <dbReference type="EMBL" id="MBO1321933.1"/>
    </source>
</evidence>
<feature type="transmembrane region" description="Helical" evidence="1">
    <location>
        <begin position="209"/>
        <end position="232"/>
    </location>
</feature>
<organism evidence="2 3">
    <name type="scientific">Acanthopleuribacter pedis</name>
    <dbReference type="NCBI Taxonomy" id="442870"/>
    <lineage>
        <taxon>Bacteria</taxon>
        <taxon>Pseudomonadati</taxon>
        <taxon>Acidobacteriota</taxon>
        <taxon>Holophagae</taxon>
        <taxon>Acanthopleuribacterales</taxon>
        <taxon>Acanthopleuribacteraceae</taxon>
        <taxon>Acanthopleuribacter</taxon>
    </lineage>
</organism>
<keyword evidence="1" id="KW-0472">Membrane</keyword>
<dbReference type="Pfam" id="PF12040">
    <property type="entry name" value="DUF3526"/>
    <property type="match status" value="1"/>
</dbReference>
<dbReference type="InterPro" id="IPR021913">
    <property type="entry name" value="DUF3526"/>
</dbReference>
<accession>A0A8J7U4X6</accession>
<dbReference type="RefSeq" id="WP_207861905.1">
    <property type="nucleotide sequence ID" value="NZ_JAFREP010000029.1"/>
</dbReference>
<keyword evidence="3" id="KW-1185">Reference proteome</keyword>
<sequence>MKLWWLETRLLLKNRAVRWLGAAYLVMMMLAVGVGYARFQGDDVAGEALKTRMAAEQAAWRHKVVAQGPGSAGYYLFLPAVFAPSPWSALFGGERASHLTQQRVRLLAVHGQIHGGPIRNPELAVIGDLDLGFVWAYLLPLLIGLISVTFVADDRRRGRWSMLQALTDPVGLVLRRLLIRFGSVLLLNSALLVAAAFVAALPWETRLGVVWLLLVLYQAFWFCVAALVLQLGRNAHQSILVYVAVWVLSVWLVPALHTMSKLETEHFNQGVEMLVLQRQDMNDSWDRDKQADFDAFLATYPQWAETSPLVGRFNWKWYYAMQKASDDKVNHLFEAYTAAREHTGSPWRLLSPTLVLQGALEDLADTSARDQVAYLRELVAWHREKQAFWFPYLFNDKPFAPDDINRIPAFAFQPDDAPTTGTLGYLAGLILVAGLVGTLQHLRARRARTLPKLGIQRDASVGA</sequence>
<proteinExistence type="predicted"/>
<gene>
    <name evidence="2" type="ORF">J3U88_25860</name>
</gene>
<comment type="caution">
    <text evidence="2">The sequence shown here is derived from an EMBL/GenBank/DDBJ whole genome shotgun (WGS) entry which is preliminary data.</text>
</comment>
<evidence type="ECO:0000256" key="1">
    <source>
        <dbReference type="SAM" id="Phobius"/>
    </source>
</evidence>
<feature type="transmembrane region" description="Helical" evidence="1">
    <location>
        <begin position="184"/>
        <end position="203"/>
    </location>
</feature>
<keyword evidence="1" id="KW-0812">Transmembrane</keyword>
<feature type="transmembrane region" description="Helical" evidence="1">
    <location>
        <begin position="239"/>
        <end position="257"/>
    </location>
</feature>
<feature type="transmembrane region" description="Helical" evidence="1">
    <location>
        <begin position="423"/>
        <end position="442"/>
    </location>
</feature>
<dbReference type="EMBL" id="JAFREP010000029">
    <property type="protein sequence ID" value="MBO1321933.1"/>
    <property type="molecule type" value="Genomic_DNA"/>
</dbReference>